<dbReference type="GO" id="GO:0016740">
    <property type="term" value="F:transferase activity"/>
    <property type="evidence" value="ECO:0007669"/>
    <property type="project" value="UniProtKB-KW"/>
</dbReference>
<dbReference type="PANTHER" id="PTHR12203:SF35">
    <property type="entry name" value="PROTEIN O-GLUCOSYLTRANSFERASE 1"/>
    <property type="match status" value="1"/>
</dbReference>
<proteinExistence type="inferred from homology"/>
<evidence type="ECO:0000313" key="5">
    <source>
        <dbReference type="EMBL" id="KAJ5085763.1"/>
    </source>
</evidence>
<evidence type="ECO:0000313" key="6">
    <source>
        <dbReference type="Proteomes" id="UP001149074"/>
    </source>
</evidence>
<protein>
    <recommendedName>
        <fullName evidence="4">Glycosyl transferase CAP10 domain-containing protein</fullName>
    </recommendedName>
</protein>
<keyword evidence="6" id="KW-1185">Reference proteome</keyword>
<accession>A0A9W9EPS3</accession>
<sequence>MLSAVRRAWLWAQSSLRDGPQYTMLDGAREKSYYYYTRTSRRTWYIACAGAALVLLYFAAGAPLPATYHRPFLASDGYSCAHPVTRLAYDAETNFNQTLDRQSQSLEDAVTEYQRRYGMPPPPNFDKWYEFAKARGTVLIDEFDTIYHALLPFWGLAPSTIRERVREDLGFDNHQMTITVQNGKAKHIGNFQGEFQRDATMKILDMCAQWLPDMHLPFNIHDEPRIVIPHEDLHRMVVEGKAAQARLRANAESTTSFSKTKLEEITPVQRTRFNDIELQETWLFSRLSCPPDSPARALDNNAKDNSTTWASAPLGFVYNQTASTDMCLSPSLRHKLGVFERPNAFKISTDLTPMFSMSRPSSFQDIVMPSPLLLRLYWRGSTKGGHSRGGSWKSLQRQRVIGNLTHPESQRHFLTRTPNTRCAGRDSGWDLIPANASQLNAYVNTYFTGIEDCDEDCLDEELYFEVVDKENQDAAWKYRYLLDMDGHAYSGRFYAFMRSPSVPFKLTFFREWHENALWPWVHYVPLNKDADEIPELLRFFEEDVEGRSLARRIGLGGQDWAGKALRNEDMEVYFFRLLLEYARVQDDERESLGYYVRDNFV</sequence>
<keyword evidence="3" id="KW-0472">Membrane</keyword>
<dbReference type="SMART" id="SM00672">
    <property type="entry name" value="CAP10"/>
    <property type="match status" value="1"/>
</dbReference>
<keyword evidence="2" id="KW-0808">Transferase</keyword>
<evidence type="ECO:0000256" key="1">
    <source>
        <dbReference type="ARBA" id="ARBA00010118"/>
    </source>
</evidence>
<dbReference type="PANTHER" id="PTHR12203">
    <property type="entry name" value="KDEL LYS-ASP-GLU-LEU CONTAINING - RELATED"/>
    <property type="match status" value="1"/>
</dbReference>
<dbReference type="Pfam" id="PF05686">
    <property type="entry name" value="Glyco_transf_90"/>
    <property type="match status" value="1"/>
</dbReference>
<reference evidence="5" key="1">
    <citation type="submission" date="2022-11" db="EMBL/GenBank/DDBJ databases">
        <authorList>
            <person name="Petersen C."/>
        </authorList>
    </citation>
    <scope>NUCLEOTIDE SEQUENCE</scope>
    <source>
        <strain evidence="5">IBT 30761</strain>
    </source>
</reference>
<name>A0A9W9EPS3_9EURO</name>
<dbReference type="InterPro" id="IPR006598">
    <property type="entry name" value="CAP10"/>
</dbReference>
<dbReference type="GeneID" id="81362004"/>
<keyword evidence="3" id="KW-1133">Transmembrane helix</keyword>
<dbReference type="OrthoDB" id="541052at2759"/>
<organism evidence="5 6">
    <name type="scientific">Penicillium argentinense</name>
    <dbReference type="NCBI Taxonomy" id="1131581"/>
    <lineage>
        <taxon>Eukaryota</taxon>
        <taxon>Fungi</taxon>
        <taxon>Dikarya</taxon>
        <taxon>Ascomycota</taxon>
        <taxon>Pezizomycotina</taxon>
        <taxon>Eurotiomycetes</taxon>
        <taxon>Eurotiomycetidae</taxon>
        <taxon>Eurotiales</taxon>
        <taxon>Aspergillaceae</taxon>
        <taxon>Penicillium</taxon>
    </lineage>
</organism>
<feature type="transmembrane region" description="Helical" evidence="3">
    <location>
        <begin position="44"/>
        <end position="64"/>
    </location>
</feature>
<dbReference type="RefSeq" id="XP_056470441.1">
    <property type="nucleotide sequence ID" value="XM_056623025.1"/>
</dbReference>
<feature type="domain" description="Glycosyl transferase CAP10" evidence="4">
    <location>
        <begin position="322"/>
        <end position="588"/>
    </location>
</feature>
<dbReference type="EMBL" id="JAPQKI010000010">
    <property type="protein sequence ID" value="KAJ5085763.1"/>
    <property type="molecule type" value="Genomic_DNA"/>
</dbReference>
<comment type="caution">
    <text evidence="5">The sequence shown here is derived from an EMBL/GenBank/DDBJ whole genome shotgun (WGS) entry which is preliminary data.</text>
</comment>
<evidence type="ECO:0000259" key="4">
    <source>
        <dbReference type="SMART" id="SM00672"/>
    </source>
</evidence>
<keyword evidence="3" id="KW-0812">Transmembrane</keyword>
<dbReference type="AlphaFoldDB" id="A0A9W9EPS3"/>
<reference evidence="5" key="2">
    <citation type="journal article" date="2023" name="IMA Fungus">
        <title>Comparative genomic study of the Penicillium genus elucidates a diverse pangenome and 15 lateral gene transfer events.</title>
        <authorList>
            <person name="Petersen C."/>
            <person name="Sorensen T."/>
            <person name="Nielsen M.R."/>
            <person name="Sondergaard T.E."/>
            <person name="Sorensen J.L."/>
            <person name="Fitzpatrick D.A."/>
            <person name="Frisvad J.C."/>
            <person name="Nielsen K.L."/>
        </authorList>
    </citation>
    <scope>NUCLEOTIDE SEQUENCE</scope>
    <source>
        <strain evidence="5">IBT 30761</strain>
    </source>
</reference>
<dbReference type="Proteomes" id="UP001149074">
    <property type="component" value="Unassembled WGS sequence"/>
</dbReference>
<gene>
    <name evidence="5" type="ORF">N7532_010534</name>
</gene>
<dbReference type="InterPro" id="IPR051091">
    <property type="entry name" value="O-Glucosyltr/Glycosyltrsf_90"/>
</dbReference>
<comment type="similarity">
    <text evidence="1">Belongs to the glycosyltransferase 90 family.</text>
</comment>
<evidence type="ECO:0000256" key="3">
    <source>
        <dbReference type="SAM" id="Phobius"/>
    </source>
</evidence>
<evidence type="ECO:0000256" key="2">
    <source>
        <dbReference type="ARBA" id="ARBA00022679"/>
    </source>
</evidence>